<keyword evidence="2" id="KW-1185">Reference proteome</keyword>
<dbReference type="Proteomes" id="UP001054837">
    <property type="component" value="Unassembled WGS sequence"/>
</dbReference>
<dbReference type="EMBL" id="BPLQ01015713">
    <property type="protein sequence ID" value="GIY90458.1"/>
    <property type="molecule type" value="Genomic_DNA"/>
</dbReference>
<evidence type="ECO:0000313" key="2">
    <source>
        <dbReference type="Proteomes" id="UP001054837"/>
    </source>
</evidence>
<accession>A0AAV4X7K6</accession>
<gene>
    <name evidence="1" type="ORF">CDAR_194871</name>
</gene>
<dbReference type="AlphaFoldDB" id="A0AAV4X7K6"/>
<sequence length="122" mass="13298">MANRFGAEELLVLIWFGGVGVGVSPGLSGTLLSRTPDFCCYALLADAGAPPCAPPPTFHPPVSCIMSAPSTFLISNVQLLPRPRGWQVFFSFSRVVRYCILLDVFQRQSDVVLFEVDYIGSK</sequence>
<name>A0AAV4X7K6_9ARAC</name>
<organism evidence="1 2">
    <name type="scientific">Caerostris darwini</name>
    <dbReference type="NCBI Taxonomy" id="1538125"/>
    <lineage>
        <taxon>Eukaryota</taxon>
        <taxon>Metazoa</taxon>
        <taxon>Ecdysozoa</taxon>
        <taxon>Arthropoda</taxon>
        <taxon>Chelicerata</taxon>
        <taxon>Arachnida</taxon>
        <taxon>Araneae</taxon>
        <taxon>Araneomorphae</taxon>
        <taxon>Entelegynae</taxon>
        <taxon>Araneoidea</taxon>
        <taxon>Araneidae</taxon>
        <taxon>Caerostris</taxon>
    </lineage>
</organism>
<protein>
    <recommendedName>
        <fullName evidence="3">Secreted protein</fullName>
    </recommendedName>
</protein>
<evidence type="ECO:0000313" key="1">
    <source>
        <dbReference type="EMBL" id="GIY90458.1"/>
    </source>
</evidence>
<reference evidence="1 2" key="1">
    <citation type="submission" date="2021-06" db="EMBL/GenBank/DDBJ databases">
        <title>Caerostris darwini draft genome.</title>
        <authorList>
            <person name="Kono N."/>
            <person name="Arakawa K."/>
        </authorList>
    </citation>
    <scope>NUCLEOTIDE SEQUENCE [LARGE SCALE GENOMIC DNA]</scope>
</reference>
<evidence type="ECO:0008006" key="3">
    <source>
        <dbReference type="Google" id="ProtNLM"/>
    </source>
</evidence>
<comment type="caution">
    <text evidence="1">The sequence shown here is derived from an EMBL/GenBank/DDBJ whole genome shotgun (WGS) entry which is preliminary data.</text>
</comment>
<proteinExistence type="predicted"/>